<protein>
    <submittedName>
        <fullName evidence="6">NfeD family protein</fullName>
    </submittedName>
</protein>
<dbReference type="InterPro" id="IPR002810">
    <property type="entry name" value="NfeD-like_C"/>
</dbReference>
<keyword evidence="7" id="KW-1185">Reference proteome</keyword>
<dbReference type="Pfam" id="PF01957">
    <property type="entry name" value="NfeD"/>
    <property type="match status" value="1"/>
</dbReference>
<evidence type="ECO:0000313" key="6">
    <source>
        <dbReference type="EMBL" id="WRS38096.1"/>
    </source>
</evidence>
<reference evidence="6 7" key="1">
    <citation type="submission" date="2023-12" db="EMBL/GenBank/DDBJ databases">
        <title>Thiobacillus sedimentum sp. nov., a chemolithoautotrophic sulfur-oxidizing bacterium isolated from freshwater sediment.</title>
        <authorList>
            <person name="Luo J."/>
            <person name="Dai C."/>
        </authorList>
    </citation>
    <scope>NUCLEOTIDE SEQUENCE [LARGE SCALE GENOMIC DNA]</scope>
    <source>
        <strain evidence="6 7">SCUT-2</strain>
    </source>
</reference>
<name>A0ABZ1CGQ6_9PROT</name>
<feature type="transmembrane region" description="Helical" evidence="4">
    <location>
        <begin position="38"/>
        <end position="64"/>
    </location>
</feature>
<dbReference type="PANTHER" id="PTHR33507:SF3">
    <property type="entry name" value="INNER MEMBRANE PROTEIN YBBJ"/>
    <property type="match status" value="1"/>
</dbReference>
<feature type="transmembrane region" description="Helical" evidence="4">
    <location>
        <begin position="7"/>
        <end position="32"/>
    </location>
</feature>
<evidence type="ECO:0000313" key="7">
    <source>
        <dbReference type="Proteomes" id="UP001334732"/>
    </source>
</evidence>
<dbReference type="EMBL" id="CP141769">
    <property type="protein sequence ID" value="WRS38096.1"/>
    <property type="molecule type" value="Genomic_DNA"/>
</dbReference>
<evidence type="ECO:0000256" key="3">
    <source>
        <dbReference type="ARBA" id="ARBA00023136"/>
    </source>
</evidence>
<keyword evidence="3 4" id="KW-0472">Membrane</keyword>
<keyword evidence="2 4" id="KW-1133">Transmembrane helix</keyword>
<evidence type="ECO:0000256" key="1">
    <source>
        <dbReference type="ARBA" id="ARBA00022692"/>
    </source>
</evidence>
<evidence type="ECO:0000256" key="2">
    <source>
        <dbReference type="ARBA" id="ARBA00022989"/>
    </source>
</evidence>
<sequence length="143" mass="15244">MQAYMGWWILAAVLVGIELTSGTFYLLVYGIAAAAAGVAAWFGAGTVAQLLTAAVIAVAGTLALRRWRRSTEHPEASVQDMDIGQAVRVESWQAGRGQVIYRGALWDAEAESAGVDGARPLVIRAVRGNTLILGNAFQQEEKN</sequence>
<accession>A0ABZ1CGQ6</accession>
<evidence type="ECO:0000256" key="4">
    <source>
        <dbReference type="SAM" id="Phobius"/>
    </source>
</evidence>
<dbReference type="InterPro" id="IPR052165">
    <property type="entry name" value="Membrane_assoc_protease"/>
</dbReference>
<organism evidence="6 7">
    <name type="scientific">Thiobacillus sedimenti</name>
    <dbReference type="NCBI Taxonomy" id="3110231"/>
    <lineage>
        <taxon>Bacteria</taxon>
        <taxon>Pseudomonadati</taxon>
        <taxon>Pseudomonadota</taxon>
        <taxon>Betaproteobacteria</taxon>
        <taxon>Nitrosomonadales</taxon>
        <taxon>Thiobacillaceae</taxon>
        <taxon>Thiobacillus</taxon>
    </lineage>
</organism>
<dbReference type="RefSeq" id="WP_324778710.1">
    <property type="nucleotide sequence ID" value="NZ_CP141769.1"/>
</dbReference>
<feature type="domain" description="NfeD-like C-terminal" evidence="5">
    <location>
        <begin position="80"/>
        <end position="132"/>
    </location>
</feature>
<dbReference type="Proteomes" id="UP001334732">
    <property type="component" value="Chromosome"/>
</dbReference>
<dbReference type="PANTHER" id="PTHR33507">
    <property type="entry name" value="INNER MEMBRANE PROTEIN YBBJ"/>
    <property type="match status" value="1"/>
</dbReference>
<proteinExistence type="predicted"/>
<gene>
    <name evidence="6" type="ORF">VA613_08710</name>
</gene>
<keyword evidence="1 4" id="KW-0812">Transmembrane</keyword>
<evidence type="ECO:0000259" key="5">
    <source>
        <dbReference type="Pfam" id="PF01957"/>
    </source>
</evidence>